<dbReference type="EMBL" id="CACVKT020006862">
    <property type="protein sequence ID" value="CAC5403866.1"/>
    <property type="molecule type" value="Genomic_DNA"/>
</dbReference>
<keyword evidence="8 9" id="KW-0807">Transducer</keyword>
<keyword evidence="4 10" id="KW-1133">Transmembrane helix</keyword>
<feature type="transmembrane region" description="Helical" evidence="10">
    <location>
        <begin position="136"/>
        <end position="157"/>
    </location>
</feature>
<evidence type="ECO:0000256" key="7">
    <source>
        <dbReference type="ARBA" id="ARBA00023170"/>
    </source>
</evidence>
<evidence type="ECO:0000256" key="5">
    <source>
        <dbReference type="ARBA" id="ARBA00023040"/>
    </source>
</evidence>
<evidence type="ECO:0000256" key="3">
    <source>
        <dbReference type="ARBA" id="ARBA00022692"/>
    </source>
</evidence>
<dbReference type="InterPro" id="IPR017452">
    <property type="entry name" value="GPCR_Rhodpsn_7TM"/>
</dbReference>
<feature type="transmembrane region" description="Helical" evidence="10">
    <location>
        <begin position="58"/>
        <end position="78"/>
    </location>
</feature>
<dbReference type="PROSITE" id="PS00237">
    <property type="entry name" value="G_PROTEIN_RECEP_F1_1"/>
    <property type="match status" value="1"/>
</dbReference>
<dbReference type="SUPFAM" id="SSF81321">
    <property type="entry name" value="Family A G protein-coupled receptor-like"/>
    <property type="match status" value="1"/>
</dbReference>
<dbReference type="PANTHER" id="PTHR22752:SF14">
    <property type="entry name" value="G-PROTEIN COUPLED RECEPTORS FAMILY 1 PROFILE DOMAIN-CONTAINING PROTEIN"/>
    <property type="match status" value="1"/>
</dbReference>
<evidence type="ECO:0000256" key="9">
    <source>
        <dbReference type="RuleBase" id="RU000688"/>
    </source>
</evidence>
<dbReference type="Gene3D" id="1.20.1070.10">
    <property type="entry name" value="Rhodopsin 7-helix transmembrane proteins"/>
    <property type="match status" value="1"/>
</dbReference>
<dbReference type="Proteomes" id="UP000507470">
    <property type="component" value="Unassembled WGS sequence"/>
</dbReference>
<evidence type="ECO:0000256" key="6">
    <source>
        <dbReference type="ARBA" id="ARBA00023136"/>
    </source>
</evidence>
<feature type="transmembrane region" description="Helical" evidence="10">
    <location>
        <begin position="98"/>
        <end position="116"/>
    </location>
</feature>
<dbReference type="PRINTS" id="PR00237">
    <property type="entry name" value="GPCRRHODOPSN"/>
</dbReference>
<evidence type="ECO:0000256" key="10">
    <source>
        <dbReference type="SAM" id="Phobius"/>
    </source>
</evidence>
<comment type="similarity">
    <text evidence="9">Belongs to the G-protein coupled receptor 1 family.</text>
</comment>
<evidence type="ECO:0000313" key="13">
    <source>
        <dbReference type="Proteomes" id="UP000507470"/>
    </source>
</evidence>
<dbReference type="Pfam" id="PF00001">
    <property type="entry name" value="7tm_1"/>
    <property type="match status" value="1"/>
</dbReference>
<feature type="transmembrane region" description="Helical" evidence="10">
    <location>
        <begin position="183"/>
        <end position="205"/>
    </location>
</feature>
<feature type="transmembrane region" description="Helical" evidence="10">
    <location>
        <begin position="288"/>
        <end position="309"/>
    </location>
</feature>
<gene>
    <name evidence="12" type="ORF">MCOR_37720</name>
</gene>
<dbReference type="GO" id="GO:0005886">
    <property type="term" value="C:plasma membrane"/>
    <property type="evidence" value="ECO:0007669"/>
    <property type="project" value="UniProtKB-SubCell"/>
</dbReference>
<proteinExistence type="inferred from homology"/>
<name>A0A6J8D7B5_MYTCO</name>
<keyword evidence="2" id="KW-1003">Cell membrane</keyword>
<keyword evidence="13" id="KW-1185">Reference proteome</keyword>
<evidence type="ECO:0000313" key="12">
    <source>
        <dbReference type="EMBL" id="CAC5403866.1"/>
    </source>
</evidence>
<evidence type="ECO:0000256" key="2">
    <source>
        <dbReference type="ARBA" id="ARBA00022475"/>
    </source>
</evidence>
<evidence type="ECO:0000256" key="8">
    <source>
        <dbReference type="ARBA" id="ARBA00023224"/>
    </source>
</evidence>
<keyword evidence="3 9" id="KW-0812">Transmembrane</keyword>
<accession>A0A6J8D7B5</accession>
<reference evidence="12 13" key="1">
    <citation type="submission" date="2020-06" db="EMBL/GenBank/DDBJ databases">
        <authorList>
            <person name="Li R."/>
            <person name="Bekaert M."/>
        </authorList>
    </citation>
    <scope>NUCLEOTIDE SEQUENCE [LARGE SCALE GENOMIC DNA]</scope>
    <source>
        <strain evidence="13">wild</strain>
    </source>
</reference>
<dbReference type="PANTHER" id="PTHR22752">
    <property type="entry name" value="G PROTEIN-COUPLED RECEPTOR"/>
    <property type="match status" value="1"/>
</dbReference>
<organism evidence="12 13">
    <name type="scientific">Mytilus coruscus</name>
    <name type="common">Sea mussel</name>
    <dbReference type="NCBI Taxonomy" id="42192"/>
    <lineage>
        <taxon>Eukaryota</taxon>
        <taxon>Metazoa</taxon>
        <taxon>Spiralia</taxon>
        <taxon>Lophotrochozoa</taxon>
        <taxon>Mollusca</taxon>
        <taxon>Bivalvia</taxon>
        <taxon>Autobranchia</taxon>
        <taxon>Pteriomorphia</taxon>
        <taxon>Mytilida</taxon>
        <taxon>Mytiloidea</taxon>
        <taxon>Mytilidae</taxon>
        <taxon>Mytilinae</taxon>
        <taxon>Mytilus</taxon>
    </lineage>
</organism>
<evidence type="ECO:0000259" key="11">
    <source>
        <dbReference type="PROSITE" id="PS50262"/>
    </source>
</evidence>
<dbReference type="OrthoDB" id="10071887at2759"/>
<dbReference type="PROSITE" id="PS50262">
    <property type="entry name" value="G_PROTEIN_RECEP_F1_2"/>
    <property type="match status" value="1"/>
</dbReference>
<comment type="subcellular location">
    <subcellularLocation>
        <location evidence="1">Cell membrane</location>
        <topology evidence="1">Multi-pass membrane protein</topology>
    </subcellularLocation>
</comment>
<dbReference type="CDD" id="cd00637">
    <property type="entry name" value="7tm_classA_rhodopsin-like"/>
    <property type="match status" value="1"/>
</dbReference>
<keyword evidence="7 9" id="KW-0675">Receptor</keyword>
<dbReference type="GO" id="GO:0004930">
    <property type="term" value="F:G protein-coupled receptor activity"/>
    <property type="evidence" value="ECO:0007669"/>
    <property type="project" value="UniProtKB-KW"/>
</dbReference>
<dbReference type="InterPro" id="IPR000276">
    <property type="entry name" value="GPCR_Rhodpsn"/>
</dbReference>
<keyword evidence="6 10" id="KW-0472">Membrane</keyword>
<evidence type="ECO:0000256" key="4">
    <source>
        <dbReference type="ARBA" id="ARBA00022989"/>
    </source>
</evidence>
<feature type="transmembrane region" description="Helical" evidence="10">
    <location>
        <begin position="22"/>
        <end position="46"/>
    </location>
</feature>
<feature type="domain" description="G-protein coupled receptors family 1 profile" evidence="11">
    <location>
        <begin position="37"/>
        <end position="345"/>
    </location>
</feature>
<dbReference type="SMART" id="SM01381">
    <property type="entry name" value="7TM_GPCR_Srsx"/>
    <property type="match status" value="1"/>
</dbReference>
<protein>
    <recommendedName>
        <fullName evidence="11">G-protein coupled receptors family 1 profile domain-containing protein</fullName>
    </recommendedName>
</protein>
<evidence type="ECO:0000256" key="1">
    <source>
        <dbReference type="ARBA" id="ARBA00004651"/>
    </source>
</evidence>
<feature type="transmembrane region" description="Helical" evidence="10">
    <location>
        <begin position="329"/>
        <end position="348"/>
    </location>
</feature>
<dbReference type="AlphaFoldDB" id="A0A6J8D7B5"/>
<keyword evidence="5 9" id="KW-0297">G-protein coupled receptor</keyword>
<sequence length="542" mass="61563">MATNCTHNDTIPTENIITFKQFLIWTMALMSVMTCITNIMVIATILGTKSLRTLSSVFLLNLAFCDFAIGLVIMPSMVNNLQHDRLTLNENVCYGFGILNHLLQSASIYTVTVISVDRYVTIIHCLKHSSWSQYKYILVLLLFVWTASFSVTFPTLYKDYGHISYDSERYVCVPNWERKGHIILINVLCLYIVPIFIMAFCYIKIIGVARDHARKISDMSRQINKNVCDRGENSSGVFGTEMIGSVHKISMISFPLGKSVRPMNNGFLQMSHRVSERSLSRFEREARAAVRLVGLVISFLCCWTPYLAINCALGYGYPKKSIPKWFLGLSVWLLFFHSAFNPFLYAIMSKRFRFALKRLLSKWFRSMIRAEPDLNCSELRSKWNDTENMFKTVSMAHAKRMTKLNAIHEAPNNKLSITNIDNDEINVHRVTGISKWKSTTNPQTDLYLSVPQKSFTNGKGALRIETIKSDNEGGETISSRIIKVHECSTQELSETNNASSNTCVESTSAKIIRVRECNNQELSDARNASDGTKIRICVDLTP</sequence>